<comment type="caution">
    <text evidence="2">The sequence shown here is derived from an EMBL/GenBank/DDBJ whole genome shotgun (WGS) entry which is preliminary data.</text>
</comment>
<gene>
    <name evidence="2" type="ORF">F945_02154</name>
</gene>
<evidence type="ECO:0008006" key="4">
    <source>
        <dbReference type="Google" id="ProtNLM"/>
    </source>
</evidence>
<organism evidence="2 3">
    <name type="scientific">Acinetobacter rudis CIP 110305</name>
    <dbReference type="NCBI Taxonomy" id="421052"/>
    <lineage>
        <taxon>Bacteria</taxon>
        <taxon>Pseudomonadati</taxon>
        <taxon>Pseudomonadota</taxon>
        <taxon>Gammaproteobacteria</taxon>
        <taxon>Moraxellales</taxon>
        <taxon>Moraxellaceae</taxon>
        <taxon>Acinetobacter</taxon>
    </lineage>
</organism>
<evidence type="ECO:0000313" key="2">
    <source>
        <dbReference type="EMBL" id="EPF72104.1"/>
    </source>
</evidence>
<keyword evidence="1" id="KW-0732">Signal</keyword>
<reference evidence="2 3" key="1">
    <citation type="submission" date="2013-06" db="EMBL/GenBank/DDBJ databases">
        <title>The Genome Sequence of Acinetobacter rudis CIP 110305.</title>
        <authorList>
            <consortium name="The Broad Institute Genome Sequencing Platform"/>
            <consortium name="The Broad Institute Genome Sequencing Center for Infectious Disease"/>
            <person name="Cerqueira G."/>
            <person name="Feldgarden M."/>
            <person name="Courvalin P."/>
            <person name="Perichon B."/>
            <person name="Grillot-Courvalin C."/>
            <person name="Clermont D."/>
            <person name="Rocha E."/>
            <person name="Yoon E.-J."/>
            <person name="Nemec A."/>
            <person name="Young S.K."/>
            <person name="Zeng Q."/>
            <person name="Gargeya S."/>
            <person name="Fitzgerald M."/>
            <person name="Abouelleil A."/>
            <person name="Alvarado L."/>
            <person name="Berlin A.M."/>
            <person name="Chapman S.B."/>
            <person name="Dewar J."/>
            <person name="Goldberg J."/>
            <person name="Griggs A."/>
            <person name="Gujja S."/>
            <person name="Hansen M."/>
            <person name="Howarth C."/>
            <person name="Imamovic A."/>
            <person name="Larimer J."/>
            <person name="McCowan C."/>
            <person name="Murphy C."/>
            <person name="Pearson M."/>
            <person name="Priest M."/>
            <person name="Roberts A."/>
            <person name="Saif S."/>
            <person name="Shea T."/>
            <person name="Sykes S."/>
            <person name="Wortman J."/>
            <person name="Nusbaum C."/>
            <person name="Birren B."/>
        </authorList>
    </citation>
    <scope>NUCLEOTIDE SEQUENCE [LARGE SCALE GENOMIC DNA]</scope>
    <source>
        <strain evidence="2 3">CIP 110305</strain>
    </source>
</reference>
<protein>
    <recommendedName>
        <fullName evidence="4">TonB C-terminal domain-containing protein</fullName>
    </recommendedName>
</protein>
<keyword evidence="3" id="KW-1185">Reference proteome</keyword>
<name>S3NCP6_9GAMM</name>
<accession>S3NCP6</accession>
<dbReference type="RefSeq" id="WP_016656560.1">
    <property type="nucleotide sequence ID" value="NZ_KE340353.1"/>
</dbReference>
<dbReference type="OrthoDB" id="9792439at2"/>
<dbReference type="EMBL" id="ATGI01000030">
    <property type="protein sequence ID" value="EPF72104.1"/>
    <property type="molecule type" value="Genomic_DNA"/>
</dbReference>
<proteinExistence type="predicted"/>
<dbReference type="HOGENOM" id="CLU_2204385_0_0_6"/>
<dbReference type="eggNOG" id="COG0810">
    <property type="taxonomic scope" value="Bacteria"/>
</dbReference>
<evidence type="ECO:0000313" key="3">
    <source>
        <dbReference type="Proteomes" id="UP000014568"/>
    </source>
</evidence>
<feature type="signal peptide" evidence="1">
    <location>
        <begin position="1"/>
        <end position="21"/>
    </location>
</feature>
<dbReference type="AlphaFoldDB" id="S3NCP6"/>
<feature type="chain" id="PRO_5004512392" description="TonB C-terminal domain-containing protein" evidence="1">
    <location>
        <begin position="22"/>
        <end position="107"/>
    </location>
</feature>
<dbReference type="SUPFAM" id="SSF74653">
    <property type="entry name" value="TolA/TonB C-terminal domain"/>
    <property type="match status" value="1"/>
</dbReference>
<sequence length="107" mass="12088">MKRILLAVCLSVFSVGVGATAEERLVISSEYERVSWIRNPRINFNNNDLQGYDRTISVHIVTYTNGSIASTKIMKSSGLESIDKKIVMAIKRSRITPYLRDGTYYPV</sequence>
<evidence type="ECO:0000256" key="1">
    <source>
        <dbReference type="SAM" id="SignalP"/>
    </source>
</evidence>
<dbReference type="Proteomes" id="UP000014568">
    <property type="component" value="Unassembled WGS sequence"/>
</dbReference>
<dbReference type="Pfam" id="PF13103">
    <property type="entry name" value="TonB_2"/>
    <property type="match status" value="1"/>
</dbReference>
<dbReference type="Gene3D" id="3.30.1150.10">
    <property type="match status" value="1"/>
</dbReference>